<name>A0A6S6Y5S8_9PROT</name>
<proteinExistence type="predicted"/>
<dbReference type="InterPro" id="IPR050564">
    <property type="entry name" value="F420-G6PD/mer"/>
</dbReference>
<dbReference type="Pfam" id="PF00296">
    <property type="entry name" value="Bac_luciferase"/>
    <property type="match status" value="1"/>
</dbReference>
<evidence type="ECO:0000256" key="1">
    <source>
        <dbReference type="ARBA" id="ARBA00023002"/>
    </source>
</evidence>
<organism evidence="3 4">
    <name type="scientific">Denitratisoma oestradiolicum</name>
    <dbReference type="NCBI Taxonomy" id="311182"/>
    <lineage>
        <taxon>Bacteria</taxon>
        <taxon>Pseudomonadati</taxon>
        <taxon>Pseudomonadota</taxon>
        <taxon>Betaproteobacteria</taxon>
        <taxon>Nitrosomonadales</taxon>
        <taxon>Sterolibacteriaceae</taxon>
        <taxon>Denitratisoma</taxon>
    </lineage>
</organism>
<feature type="domain" description="Luciferase-like" evidence="2">
    <location>
        <begin position="17"/>
        <end position="233"/>
    </location>
</feature>
<dbReference type="InterPro" id="IPR019921">
    <property type="entry name" value="Lucif-like_OxRdtase_Rv2161c"/>
</dbReference>
<dbReference type="OrthoDB" id="7239898at2"/>
<dbReference type="PANTHER" id="PTHR43244:SF1">
    <property type="entry name" value="5,10-METHYLENETETRAHYDROMETHANOPTERIN REDUCTASE"/>
    <property type="match status" value="1"/>
</dbReference>
<evidence type="ECO:0000259" key="2">
    <source>
        <dbReference type="Pfam" id="PF00296"/>
    </source>
</evidence>
<keyword evidence="3" id="KW-0503">Monooxygenase</keyword>
<dbReference type="Proteomes" id="UP000515733">
    <property type="component" value="Chromosome"/>
</dbReference>
<dbReference type="AlphaFoldDB" id="A0A6S6Y5S8"/>
<gene>
    <name evidence="3" type="ORF">DENOEST_3733</name>
</gene>
<sequence>MRLSIGLYGLQNWFGGDFSSVVDVIRIADRKGADQVSLTDHVVMGEQVDRYPYGDFPAPLDTPWYEPITVLAAIAGATERIRLSTGILISPLRPAVLLAKQLATLDVMSRGRVEIGIGTGWQREEYEAAGIDFDKRYRIMDEQVRVCRALWSDAPVSFQGETVQLERIHQWPRPVQPRLPIWMGVAPTPRNCQRMAELADGWIPMLQNPKALTTALTDIRAAFDARGRDFTGFQSRVVLPNVFRADGTPDLTAALAQIPALKAAGITMVEILPLVYCRGPEDMEGFLDQALATVKG</sequence>
<dbReference type="InterPro" id="IPR036661">
    <property type="entry name" value="Luciferase-like_sf"/>
</dbReference>
<evidence type="ECO:0000313" key="4">
    <source>
        <dbReference type="Proteomes" id="UP000515733"/>
    </source>
</evidence>
<evidence type="ECO:0000313" key="3">
    <source>
        <dbReference type="EMBL" id="CAB1370887.1"/>
    </source>
</evidence>
<reference evidence="3 4" key="1">
    <citation type="submission" date="2020-03" db="EMBL/GenBank/DDBJ databases">
        <authorList>
            <consortium name="Genoscope - CEA"/>
            <person name="William W."/>
        </authorList>
    </citation>
    <scope>NUCLEOTIDE SEQUENCE [LARGE SCALE GENOMIC DNA]</scope>
    <source>
        <strain evidence="4">DSM 16959</strain>
    </source>
</reference>
<dbReference type="Gene3D" id="3.20.20.30">
    <property type="entry name" value="Luciferase-like domain"/>
    <property type="match status" value="1"/>
</dbReference>
<dbReference type="GO" id="GO:0016705">
    <property type="term" value="F:oxidoreductase activity, acting on paired donors, with incorporation or reduction of molecular oxygen"/>
    <property type="evidence" value="ECO:0007669"/>
    <property type="project" value="InterPro"/>
</dbReference>
<dbReference type="GO" id="GO:0004497">
    <property type="term" value="F:monooxygenase activity"/>
    <property type="evidence" value="ECO:0007669"/>
    <property type="project" value="UniProtKB-KW"/>
</dbReference>
<dbReference type="RefSeq" id="WP_145770466.1">
    <property type="nucleotide sequence ID" value="NZ_LR778301.1"/>
</dbReference>
<dbReference type="InterPro" id="IPR011251">
    <property type="entry name" value="Luciferase-like_dom"/>
</dbReference>
<dbReference type="EMBL" id="LR778301">
    <property type="protein sequence ID" value="CAB1370887.1"/>
    <property type="molecule type" value="Genomic_DNA"/>
</dbReference>
<protein>
    <submittedName>
        <fullName evidence="3">Fmn-dependent monooxygenase</fullName>
    </submittedName>
</protein>
<keyword evidence="1" id="KW-0560">Oxidoreductase</keyword>
<dbReference type="NCBIfam" id="TIGR03619">
    <property type="entry name" value="F420_Rv2161c"/>
    <property type="match status" value="1"/>
</dbReference>
<dbReference type="SUPFAM" id="SSF51679">
    <property type="entry name" value="Bacterial luciferase-like"/>
    <property type="match status" value="1"/>
</dbReference>
<keyword evidence="4" id="KW-1185">Reference proteome</keyword>
<dbReference type="PANTHER" id="PTHR43244">
    <property type="match status" value="1"/>
</dbReference>
<dbReference type="KEGG" id="doe:DENOEST_3733"/>
<accession>A0A6S6Y5S8</accession>